<organism evidence="2 3">
    <name type="scientific">Staphylococcus lutrae</name>
    <dbReference type="NCBI Taxonomy" id="155085"/>
    <lineage>
        <taxon>Bacteria</taxon>
        <taxon>Bacillati</taxon>
        <taxon>Bacillota</taxon>
        <taxon>Bacilli</taxon>
        <taxon>Bacillales</taxon>
        <taxon>Staphylococcaceae</taxon>
        <taxon>Staphylococcus</taxon>
    </lineage>
</organism>
<evidence type="ECO:0000313" key="2">
    <source>
        <dbReference type="EMBL" id="ARJ50975.1"/>
    </source>
</evidence>
<reference evidence="2 3" key="1">
    <citation type="submission" date="2017-04" db="EMBL/GenBank/DDBJ databases">
        <authorList>
            <person name="Veseli I.A."/>
            <person name="Tang C."/>
            <person name="Pombert J.-F."/>
        </authorList>
    </citation>
    <scope>NUCLEOTIDE SEQUENCE [LARGE SCALE GENOMIC DNA]</scope>
    <source>
        <strain evidence="2 3">ATCC 700373</strain>
    </source>
</reference>
<proteinExistence type="predicted"/>
<keyword evidence="1" id="KW-0472">Membrane</keyword>
<feature type="transmembrane region" description="Helical" evidence="1">
    <location>
        <begin position="33"/>
        <end position="53"/>
    </location>
</feature>
<keyword evidence="1" id="KW-1133">Transmembrane helix</keyword>
<feature type="transmembrane region" description="Helical" evidence="1">
    <location>
        <begin position="6"/>
        <end position="21"/>
    </location>
</feature>
<dbReference type="KEGG" id="slz:B5P37_06400"/>
<feature type="transmembrane region" description="Helical" evidence="1">
    <location>
        <begin position="97"/>
        <end position="120"/>
    </location>
</feature>
<protein>
    <submittedName>
        <fullName evidence="2">Uncharacterized protein</fullName>
    </submittedName>
</protein>
<accession>A0AAC9RU66</accession>
<evidence type="ECO:0000256" key="1">
    <source>
        <dbReference type="SAM" id="Phobius"/>
    </source>
</evidence>
<feature type="transmembrane region" description="Helical" evidence="1">
    <location>
        <begin position="140"/>
        <end position="161"/>
    </location>
</feature>
<dbReference type="Proteomes" id="UP000242864">
    <property type="component" value="Chromosome"/>
</dbReference>
<keyword evidence="1" id="KW-0812">Transmembrane</keyword>
<dbReference type="AlphaFoldDB" id="A0AAC9RU66"/>
<dbReference type="EMBL" id="CP020773">
    <property type="protein sequence ID" value="ARJ50975.1"/>
    <property type="molecule type" value="Genomic_DNA"/>
</dbReference>
<sequence length="166" mass="19045">MVIQMILILILFSILSLLVTHQQNHLLLAKAMVLGLIWFFLSYVALIVSTLLTASVFDLLHITPASYFLTGMILILFAGVLELLLIKFSLYKFKVDVTLIIVLEHFVQWALVYIVIYQTLTQNVDSVLLKDLQIKNIFDPSYLNIAILPSLIVTWIAIFSYRMKQQ</sequence>
<evidence type="ECO:0000313" key="3">
    <source>
        <dbReference type="Proteomes" id="UP000242864"/>
    </source>
</evidence>
<gene>
    <name evidence="2" type="ORF">B5P37_06400</name>
</gene>
<feature type="transmembrane region" description="Helical" evidence="1">
    <location>
        <begin position="65"/>
        <end position="85"/>
    </location>
</feature>
<keyword evidence="3" id="KW-1185">Reference proteome</keyword>
<name>A0AAC9RU66_9STAP</name>
<dbReference type="RefSeq" id="WP_085237449.1">
    <property type="nucleotide sequence ID" value="NZ_CP020773.1"/>
</dbReference>